<dbReference type="GO" id="GO:0015995">
    <property type="term" value="P:chlorophyll biosynthetic process"/>
    <property type="evidence" value="ECO:0007669"/>
    <property type="project" value="UniProtKB-KW"/>
</dbReference>
<dbReference type="InterPro" id="IPR006372">
    <property type="entry name" value="Chl_synth"/>
</dbReference>
<keyword evidence="3 7" id="KW-0812">Transmembrane</keyword>
<evidence type="ECO:0000313" key="9">
    <source>
        <dbReference type="Proteomes" id="UP000324996"/>
    </source>
</evidence>
<evidence type="ECO:0000256" key="6">
    <source>
        <dbReference type="ARBA" id="ARBA00023171"/>
    </source>
</evidence>
<dbReference type="EMBL" id="BKCN01000008">
    <property type="protein sequence ID" value="GER04224.1"/>
    <property type="molecule type" value="Genomic_DNA"/>
</dbReference>
<dbReference type="NCBIfam" id="NF005742">
    <property type="entry name" value="PRK07566.1"/>
    <property type="match status" value="1"/>
</dbReference>
<keyword evidence="5 7" id="KW-0472">Membrane</keyword>
<dbReference type="AlphaFoldDB" id="A0A5A7N8Z1"/>
<feature type="transmembrane region" description="Helical" evidence="7">
    <location>
        <begin position="12"/>
        <end position="33"/>
    </location>
</feature>
<sequence>MWAYMCGIISSGVALSGHWLIIGLGVLLAGPMVCGTSQAVNDWFDRHVDQINQPERPIPSGRIPGSWGLIIAVIWTVLSVILATFLGLWGFLAALFGLALAWAYSAPPFRLKRNGWWGNAAVGLCYEGLPWFTGAAIMAAALPGERVLLFAGLYSLGAHGIMTLNDFKSVEGDLKMGIASLPAQMGVDRAARFACIVMLIPQLVVAALLWFWQMPIYAATLGLFILVQLVLMRRLLQAPRLRAPWYNATGTSLYVGGMLLAAFALRASSIAGEGL</sequence>
<dbReference type="InterPro" id="IPR050475">
    <property type="entry name" value="Prenyltransferase_related"/>
</dbReference>
<evidence type="ECO:0000313" key="8">
    <source>
        <dbReference type="EMBL" id="GER04224.1"/>
    </source>
</evidence>
<dbReference type="CDD" id="cd13958">
    <property type="entry name" value="PT_UbiA_chlorophyll"/>
    <property type="match status" value="1"/>
</dbReference>
<evidence type="ECO:0000256" key="4">
    <source>
        <dbReference type="ARBA" id="ARBA00022989"/>
    </source>
</evidence>
<dbReference type="GO" id="GO:0016765">
    <property type="term" value="F:transferase activity, transferring alkyl or aryl (other than methyl) groups"/>
    <property type="evidence" value="ECO:0007669"/>
    <property type="project" value="InterPro"/>
</dbReference>
<feature type="transmembrane region" description="Helical" evidence="7">
    <location>
        <begin position="116"/>
        <end position="141"/>
    </location>
</feature>
<feature type="transmembrane region" description="Helical" evidence="7">
    <location>
        <begin position="245"/>
        <end position="265"/>
    </location>
</feature>
<keyword evidence="2" id="KW-1003">Cell membrane</keyword>
<evidence type="ECO:0000256" key="3">
    <source>
        <dbReference type="ARBA" id="ARBA00022692"/>
    </source>
</evidence>
<keyword evidence="6" id="KW-0149">Chlorophyll biosynthesis</keyword>
<dbReference type="InterPro" id="IPR000537">
    <property type="entry name" value="UbiA_prenyltransferase"/>
</dbReference>
<dbReference type="PANTHER" id="PTHR42723">
    <property type="entry name" value="CHLOROPHYLL SYNTHASE"/>
    <property type="match status" value="1"/>
</dbReference>
<dbReference type="Proteomes" id="UP000324996">
    <property type="component" value="Unassembled WGS sequence"/>
</dbReference>
<evidence type="ECO:0000256" key="7">
    <source>
        <dbReference type="SAM" id="Phobius"/>
    </source>
</evidence>
<feature type="transmembrane region" description="Helical" evidence="7">
    <location>
        <begin position="190"/>
        <end position="210"/>
    </location>
</feature>
<dbReference type="Pfam" id="PF01040">
    <property type="entry name" value="UbiA"/>
    <property type="match status" value="1"/>
</dbReference>
<feature type="transmembrane region" description="Helical" evidence="7">
    <location>
        <begin position="147"/>
        <end position="167"/>
    </location>
</feature>
<keyword evidence="4 7" id="KW-1133">Transmembrane helix</keyword>
<dbReference type="PANTHER" id="PTHR42723:SF1">
    <property type="entry name" value="CHLOROPHYLL SYNTHASE, CHLOROPLASTIC"/>
    <property type="match status" value="1"/>
</dbReference>
<keyword evidence="9" id="KW-1185">Reference proteome</keyword>
<reference evidence="8 9" key="1">
    <citation type="submission" date="2019-09" db="EMBL/GenBank/DDBJ databases">
        <title>NBRP : Genome information of microbial organism related human and environment.</title>
        <authorList>
            <person name="Hattori M."/>
            <person name="Oshima K."/>
            <person name="Inaba H."/>
            <person name="Suda W."/>
            <person name="Sakamoto M."/>
            <person name="Iino T."/>
            <person name="Kitahara M."/>
            <person name="Oshida Y."/>
            <person name="Iida T."/>
            <person name="Kudo T."/>
            <person name="Itoh T."/>
            <person name="Ohkuma M."/>
        </authorList>
    </citation>
    <scope>NUCLEOTIDE SEQUENCE [LARGE SCALE GENOMIC DNA]</scope>
    <source>
        <strain evidence="8 9">Q-1</strain>
    </source>
</reference>
<feature type="transmembrane region" description="Helical" evidence="7">
    <location>
        <begin position="71"/>
        <end position="104"/>
    </location>
</feature>
<comment type="subcellular location">
    <subcellularLocation>
        <location evidence="1">Membrane</location>
        <topology evidence="1">Multi-pass membrane protein</topology>
    </subcellularLocation>
</comment>
<dbReference type="Gene3D" id="1.10.357.140">
    <property type="entry name" value="UbiA prenyltransferase"/>
    <property type="match status" value="1"/>
</dbReference>
<proteinExistence type="predicted"/>
<name>A0A5A7N8Z1_9PROT</name>
<dbReference type="NCBIfam" id="TIGR01476">
    <property type="entry name" value="chlor_syn_BchG"/>
    <property type="match status" value="1"/>
</dbReference>
<evidence type="ECO:0000256" key="5">
    <source>
        <dbReference type="ARBA" id="ARBA00023136"/>
    </source>
</evidence>
<dbReference type="GO" id="GO:0016020">
    <property type="term" value="C:membrane"/>
    <property type="evidence" value="ECO:0007669"/>
    <property type="project" value="UniProtKB-SubCell"/>
</dbReference>
<dbReference type="InterPro" id="IPR044878">
    <property type="entry name" value="UbiA_sf"/>
</dbReference>
<evidence type="ECO:0000256" key="2">
    <source>
        <dbReference type="ARBA" id="ARBA00022475"/>
    </source>
</evidence>
<comment type="caution">
    <text evidence="8">The sequence shown here is derived from an EMBL/GenBank/DDBJ whole genome shotgun (WGS) entry which is preliminary data.</text>
</comment>
<accession>A0A5A7N8Z1</accession>
<organism evidence="8 9">
    <name type="scientific">Iodidimonas nitroreducens</name>
    <dbReference type="NCBI Taxonomy" id="1236968"/>
    <lineage>
        <taxon>Bacteria</taxon>
        <taxon>Pseudomonadati</taxon>
        <taxon>Pseudomonadota</taxon>
        <taxon>Alphaproteobacteria</taxon>
        <taxon>Iodidimonadales</taxon>
        <taxon>Iodidimonadaceae</taxon>
        <taxon>Iodidimonas</taxon>
    </lineage>
</organism>
<gene>
    <name evidence="8" type="ORF">JCM17846_19060</name>
</gene>
<feature type="transmembrane region" description="Helical" evidence="7">
    <location>
        <begin position="216"/>
        <end position="233"/>
    </location>
</feature>
<evidence type="ECO:0000256" key="1">
    <source>
        <dbReference type="ARBA" id="ARBA00004141"/>
    </source>
</evidence>
<protein>
    <submittedName>
        <fullName evidence="8">Bacteriochlorophyll/chlorophyll a synthase</fullName>
    </submittedName>
</protein>